<evidence type="ECO:0000259" key="3">
    <source>
        <dbReference type="PROSITE" id="PS51677"/>
    </source>
</evidence>
<dbReference type="EMBL" id="JAAIWM010000004">
    <property type="protein sequence ID" value="NEY72694.1"/>
    <property type="molecule type" value="Genomic_DNA"/>
</dbReference>
<reference evidence="4 5" key="1">
    <citation type="submission" date="2020-02" db="EMBL/GenBank/DDBJ databases">
        <title>Bacillus aquiflavi sp. nov., isolated from yellow water of strong flavor Chinese baijiu in Yibin region of China.</title>
        <authorList>
            <person name="Xie J."/>
        </authorList>
    </citation>
    <scope>NUCLEOTIDE SEQUENCE [LARGE SCALE GENOMIC DNA]</scope>
    <source>
        <strain evidence="4 5">SA4</strain>
    </source>
</reference>
<dbReference type="GO" id="GO:0016020">
    <property type="term" value="C:membrane"/>
    <property type="evidence" value="ECO:0007669"/>
    <property type="project" value="TreeGrafter"/>
</dbReference>
<evidence type="ECO:0000313" key="4">
    <source>
        <dbReference type="EMBL" id="NEY72694.1"/>
    </source>
</evidence>
<dbReference type="PANTHER" id="PTHR10587:SF133">
    <property type="entry name" value="CHITIN DEACETYLASE 1-RELATED"/>
    <property type="match status" value="1"/>
</dbReference>
<comment type="caution">
    <text evidence="4">The sequence shown here is derived from an EMBL/GenBank/DDBJ whole genome shotgun (WGS) entry which is preliminary data.</text>
</comment>
<keyword evidence="2" id="KW-0378">Hydrolase</keyword>
<keyword evidence="1" id="KW-0479">Metal-binding</keyword>
<dbReference type="PANTHER" id="PTHR10587">
    <property type="entry name" value="GLYCOSYL TRANSFERASE-RELATED"/>
    <property type="match status" value="1"/>
</dbReference>
<evidence type="ECO:0000313" key="5">
    <source>
        <dbReference type="Proteomes" id="UP000481043"/>
    </source>
</evidence>
<dbReference type="Proteomes" id="UP000481043">
    <property type="component" value="Unassembled WGS sequence"/>
</dbReference>
<dbReference type="Pfam" id="PF01522">
    <property type="entry name" value="Polysacc_deac_1"/>
    <property type="match status" value="1"/>
</dbReference>
<dbReference type="SUPFAM" id="SSF88713">
    <property type="entry name" value="Glycoside hydrolase/deacetylase"/>
    <property type="match status" value="1"/>
</dbReference>
<keyword evidence="5" id="KW-1185">Reference proteome</keyword>
<dbReference type="Gene3D" id="3.20.20.370">
    <property type="entry name" value="Glycoside hydrolase/deacetylase"/>
    <property type="match status" value="1"/>
</dbReference>
<evidence type="ECO:0000256" key="1">
    <source>
        <dbReference type="ARBA" id="ARBA00022723"/>
    </source>
</evidence>
<proteinExistence type="predicted"/>
<gene>
    <name evidence="4" type="ORF">G4D63_13235</name>
</gene>
<evidence type="ECO:0000256" key="2">
    <source>
        <dbReference type="ARBA" id="ARBA00022801"/>
    </source>
</evidence>
<dbReference type="GO" id="GO:0005975">
    <property type="term" value="P:carbohydrate metabolic process"/>
    <property type="evidence" value="ECO:0007669"/>
    <property type="project" value="InterPro"/>
</dbReference>
<name>A0A6M0Q8L5_9BACI</name>
<dbReference type="InterPro" id="IPR002509">
    <property type="entry name" value="NODB_dom"/>
</dbReference>
<dbReference type="InterPro" id="IPR011330">
    <property type="entry name" value="Glyco_hydro/deAcase_b/a-brl"/>
</dbReference>
<organism evidence="4 5">
    <name type="scientific">Bacillus mesophilus</name>
    <dbReference type="NCBI Taxonomy" id="1808955"/>
    <lineage>
        <taxon>Bacteria</taxon>
        <taxon>Bacillati</taxon>
        <taxon>Bacillota</taxon>
        <taxon>Bacilli</taxon>
        <taxon>Bacillales</taxon>
        <taxon>Bacillaceae</taxon>
        <taxon>Bacillus</taxon>
    </lineage>
</organism>
<dbReference type="AlphaFoldDB" id="A0A6M0Q8L5"/>
<sequence>MLSFDDGPGRQLPYILDTLKEKKVRALFFWQSRLLYSNRPWKRVLSEGHKIGSHANNHTNLITLSKEQQLKHIKYSVEKLEQVTGEKVKYFRPPYGQYNEDTMSIIQDLQLTPVMWDITSYDWDHKVNPSCIKTNVTSHIREGSIILLHELSQTAAILPELIDEIRKQGFELDLL</sequence>
<dbReference type="PROSITE" id="PS51677">
    <property type="entry name" value="NODB"/>
    <property type="match status" value="1"/>
</dbReference>
<protein>
    <submittedName>
        <fullName evidence="4">Polysaccharide deacetylase family protein</fullName>
    </submittedName>
</protein>
<dbReference type="GO" id="GO:0016810">
    <property type="term" value="F:hydrolase activity, acting on carbon-nitrogen (but not peptide) bonds"/>
    <property type="evidence" value="ECO:0007669"/>
    <property type="project" value="InterPro"/>
</dbReference>
<accession>A0A6M0Q8L5</accession>
<dbReference type="InterPro" id="IPR050248">
    <property type="entry name" value="Polysacc_deacetylase_ArnD"/>
</dbReference>
<dbReference type="CDD" id="cd10917">
    <property type="entry name" value="CE4_NodB_like_6s_7s"/>
    <property type="match status" value="1"/>
</dbReference>
<feature type="domain" description="NodB homology" evidence="3">
    <location>
        <begin position="1"/>
        <end position="173"/>
    </location>
</feature>
<dbReference type="GO" id="GO:0046872">
    <property type="term" value="F:metal ion binding"/>
    <property type="evidence" value="ECO:0007669"/>
    <property type="project" value="UniProtKB-KW"/>
</dbReference>